<proteinExistence type="predicted"/>
<dbReference type="EMBL" id="UYYG01000163">
    <property type="protein sequence ID" value="VDN53681.1"/>
    <property type="molecule type" value="Genomic_DNA"/>
</dbReference>
<protein>
    <submittedName>
        <fullName evidence="1">Uncharacterized protein</fullName>
    </submittedName>
</protein>
<organism evidence="1 2">
    <name type="scientific">Dracunculus medinensis</name>
    <name type="common">Guinea worm</name>
    <dbReference type="NCBI Taxonomy" id="318479"/>
    <lineage>
        <taxon>Eukaryota</taxon>
        <taxon>Metazoa</taxon>
        <taxon>Ecdysozoa</taxon>
        <taxon>Nematoda</taxon>
        <taxon>Chromadorea</taxon>
        <taxon>Rhabditida</taxon>
        <taxon>Spirurina</taxon>
        <taxon>Dracunculoidea</taxon>
        <taxon>Dracunculidae</taxon>
        <taxon>Dracunculus</taxon>
    </lineage>
</organism>
<dbReference type="STRING" id="318479.A0A3P7QCY7"/>
<name>A0A3P7QCY7_DRAME</name>
<dbReference type="OrthoDB" id="5576441at2759"/>
<reference evidence="1 2" key="1">
    <citation type="submission" date="2018-11" db="EMBL/GenBank/DDBJ databases">
        <authorList>
            <consortium name="Pathogen Informatics"/>
        </authorList>
    </citation>
    <scope>NUCLEOTIDE SEQUENCE [LARGE SCALE GENOMIC DNA]</scope>
</reference>
<dbReference type="GO" id="GO:0000712">
    <property type="term" value="P:resolution of meiotic recombination intermediates"/>
    <property type="evidence" value="ECO:0007669"/>
    <property type="project" value="TreeGrafter"/>
</dbReference>
<dbReference type="Proteomes" id="UP000274756">
    <property type="component" value="Unassembled WGS sequence"/>
</dbReference>
<sequence length="93" mass="10683">MEKLDELRRSLHINNCLDQQEAKTKVEKQKREWYKTIDCPLCGKPLPPGPYRIAHVKKCGRENEISSSKLLSLIEAQTKVAEIKKRSGIAHTK</sequence>
<evidence type="ECO:0000313" key="1">
    <source>
        <dbReference type="EMBL" id="VDN53681.1"/>
    </source>
</evidence>
<dbReference type="PANTHER" id="PTHR21541:SF3">
    <property type="entry name" value="STRUCTURE-SPECIFIC ENDONUCLEASE SUBUNIT SLX4"/>
    <property type="match status" value="1"/>
</dbReference>
<dbReference type="PANTHER" id="PTHR21541">
    <property type="entry name" value="BTB POZ DOMAIN CONTAINING 12"/>
    <property type="match status" value="1"/>
</dbReference>
<gene>
    <name evidence="1" type="ORF">DME_LOCUS3654</name>
</gene>
<keyword evidence="2" id="KW-1185">Reference proteome</keyword>
<dbReference type="AlphaFoldDB" id="A0A3P7QCY7"/>
<dbReference type="GO" id="GO:0033557">
    <property type="term" value="C:Slx1-Slx4 complex"/>
    <property type="evidence" value="ECO:0007669"/>
    <property type="project" value="TreeGrafter"/>
</dbReference>
<evidence type="ECO:0000313" key="2">
    <source>
        <dbReference type="Proteomes" id="UP000274756"/>
    </source>
</evidence>
<accession>A0A3P7QCY7</accession>